<gene>
    <name evidence="2" type="ORF">Tci_924491</name>
</gene>
<evidence type="ECO:0000313" key="2">
    <source>
        <dbReference type="EMBL" id="GFD52522.1"/>
    </source>
</evidence>
<organism evidence="2">
    <name type="scientific">Tanacetum cinerariifolium</name>
    <name type="common">Dalmatian daisy</name>
    <name type="synonym">Chrysanthemum cinerariifolium</name>
    <dbReference type="NCBI Taxonomy" id="118510"/>
    <lineage>
        <taxon>Eukaryota</taxon>
        <taxon>Viridiplantae</taxon>
        <taxon>Streptophyta</taxon>
        <taxon>Embryophyta</taxon>
        <taxon>Tracheophyta</taxon>
        <taxon>Spermatophyta</taxon>
        <taxon>Magnoliopsida</taxon>
        <taxon>eudicotyledons</taxon>
        <taxon>Gunneridae</taxon>
        <taxon>Pentapetalae</taxon>
        <taxon>asterids</taxon>
        <taxon>campanulids</taxon>
        <taxon>Asterales</taxon>
        <taxon>Asteraceae</taxon>
        <taxon>Asteroideae</taxon>
        <taxon>Anthemideae</taxon>
        <taxon>Anthemidinae</taxon>
        <taxon>Tanacetum</taxon>
    </lineage>
</organism>
<accession>A0A699WXL3</accession>
<comment type="caution">
    <text evidence="2">The sequence shown here is derived from an EMBL/GenBank/DDBJ whole genome shotgun (WGS) entry which is preliminary data.</text>
</comment>
<proteinExistence type="predicted"/>
<protein>
    <submittedName>
        <fullName evidence="2">Uncharacterized protein</fullName>
    </submittedName>
</protein>
<sequence length="105" mass="11914">AARRRDTRASARQPDRERVGAAAFGPPRGESIQQHPRRAPRKSGQARRRPRPLWPARSQRRCRRQAARDAASRGVGLRRRGQRHAAHLVAAAAGYARVRHRFARC</sequence>
<feature type="region of interest" description="Disordered" evidence="1">
    <location>
        <begin position="1"/>
        <end position="81"/>
    </location>
</feature>
<feature type="non-terminal residue" evidence="2">
    <location>
        <position position="1"/>
    </location>
</feature>
<reference evidence="2" key="1">
    <citation type="journal article" date="2019" name="Sci. Rep.">
        <title>Draft genome of Tanacetum cinerariifolium, the natural source of mosquito coil.</title>
        <authorList>
            <person name="Yamashiro T."/>
            <person name="Shiraishi A."/>
            <person name="Satake H."/>
            <person name="Nakayama K."/>
        </authorList>
    </citation>
    <scope>NUCLEOTIDE SEQUENCE</scope>
</reference>
<feature type="compositionally biased region" description="Basic and acidic residues" evidence="1">
    <location>
        <begin position="7"/>
        <end position="19"/>
    </location>
</feature>
<dbReference type="AlphaFoldDB" id="A0A699WXL3"/>
<evidence type="ECO:0000256" key="1">
    <source>
        <dbReference type="SAM" id="MobiDB-lite"/>
    </source>
</evidence>
<name>A0A699WXL3_TANCI</name>
<feature type="compositionally biased region" description="Basic residues" evidence="1">
    <location>
        <begin position="35"/>
        <end position="51"/>
    </location>
</feature>
<dbReference type="EMBL" id="BKCJ011783355">
    <property type="protein sequence ID" value="GFD52522.1"/>
    <property type="molecule type" value="Genomic_DNA"/>
</dbReference>